<evidence type="ECO:0000313" key="3">
    <source>
        <dbReference type="Proteomes" id="UP000431533"/>
    </source>
</evidence>
<feature type="transmembrane region" description="Helical" evidence="1">
    <location>
        <begin position="82"/>
        <end position="100"/>
    </location>
</feature>
<reference evidence="2 3" key="1">
    <citation type="submission" date="2018-05" db="EMBL/GenBank/DDBJ databases">
        <title>Genome sequencing and assembly of the regulated plant pathogen Lachnellula willkommii and related sister species for the development of diagnostic species identification markers.</title>
        <authorList>
            <person name="Giroux E."/>
            <person name="Bilodeau G."/>
        </authorList>
    </citation>
    <scope>NUCLEOTIDE SEQUENCE [LARGE SCALE GENOMIC DNA]</scope>
    <source>
        <strain evidence="2 3">CBS 185.66</strain>
    </source>
</reference>
<dbReference type="EMBL" id="QGMH01000040">
    <property type="protein sequence ID" value="TVY27872.1"/>
    <property type="molecule type" value="Genomic_DNA"/>
</dbReference>
<feature type="transmembrane region" description="Helical" evidence="1">
    <location>
        <begin position="107"/>
        <end position="126"/>
    </location>
</feature>
<keyword evidence="1" id="KW-0472">Membrane</keyword>
<sequence length="186" mass="20436">MASIIYLTIEQSYLSSSDPRYCSSRIVGPEQEREPSNRTDAFLRRTYVSKQRISPIPSSSENPLLAFDPGHITFILDPTPPVMLVACLALGCAISSFAYRRQDHDRYQAPLFILAITAATFSGLALDVNSDIIMLGLIPWAVCAAMAASTGLHWFLRSFSDRVRKCSTTVYCCGLGEKVGFGGEEV</sequence>
<organism evidence="2 3">
    <name type="scientific">Lachnellula hyalina</name>
    <dbReference type="NCBI Taxonomy" id="1316788"/>
    <lineage>
        <taxon>Eukaryota</taxon>
        <taxon>Fungi</taxon>
        <taxon>Dikarya</taxon>
        <taxon>Ascomycota</taxon>
        <taxon>Pezizomycotina</taxon>
        <taxon>Leotiomycetes</taxon>
        <taxon>Helotiales</taxon>
        <taxon>Lachnaceae</taxon>
        <taxon>Lachnellula</taxon>
    </lineage>
</organism>
<dbReference type="OrthoDB" id="4768569at2759"/>
<dbReference type="GeneID" id="41983244"/>
<keyword evidence="1" id="KW-0812">Transmembrane</keyword>
<dbReference type="Proteomes" id="UP000431533">
    <property type="component" value="Unassembled WGS sequence"/>
</dbReference>
<name>A0A8H8R3I0_9HELO</name>
<protein>
    <submittedName>
        <fullName evidence="2">Uncharacterized protein</fullName>
    </submittedName>
</protein>
<keyword evidence="3" id="KW-1185">Reference proteome</keyword>
<evidence type="ECO:0000313" key="2">
    <source>
        <dbReference type="EMBL" id="TVY27872.1"/>
    </source>
</evidence>
<evidence type="ECO:0000256" key="1">
    <source>
        <dbReference type="SAM" id="Phobius"/>
    </source>
</evidence>
<accession>A0A8H8R3I0</accession>
<feature type="transmembrane region" description="Helical" evidence="1">
    <location>
        <begin position="132"/>
        <end position="156"/>
    </location>
</feature>
<comment type="caution">
    <text evidence="2">The sequence shown here is derived from an EMBL/GenBank/DDBJ whole genome shotgun (WGS) entry which is preliminary data.</text>
</comment>
<gene>
    <name evidence="2" type="ORF">LHYA1_G003046</name>
</gene>
<keyword evidence="1" id="KW-1133">Transmembrane helix</keyword>
<dbReference type="AlphaFoldDB" id="A0A8H8R3I0"/>
<proteinExistence type="predicted"/>
<dbReference type="RefSeq" id="XP_031006660.1">
    <property type="nucleotide sequence ID" value="XM_031148020.1"/>
</dbReference>